<feature type="compositionally biased region" description="Acidic residues" evidence="1">
    <location>
        <begin position="377"/>
        <end position="387"/>
    </location>
</feature>
<dbReference type="OrthoDB" id="3794105at2759"/>
<feature type="compositionally biased region" description="Basic and acidic residues" evidence="1">
    <location>
        <begin position="401"/>
        <end position="421"/>
    </location>
</feature>
<name>A0A922N4S7_9PLEO</name>
<feature type="region of interest" description="Disordered" evidence="1">
    <location>
        <begin position="354"/>
        <end position="428"/>
    </location>
</feature>
<dbReference type="OMA" id="LAKAWHL"/>
<dbReference type="Proteomes" id="UP000249757">
    <property type="component" value="Unassembled WGS sequence"/>
</dbReference>
<evidence type="ECO:0000313" key="2">
    <source>
        <dbReference type="EMBL" id="KAI1508140.1"/>
    </source>
</evidence>
<dbReference type="AlphaFoldDB" id="A0A922N4S7"/>
<dbReference type="EMBL" id="NRDI02000028">
    <property type="protein sequence ID" value="KAI1508140.1"/>
    <property type="molecule type" value="Genomic_DNA"/>
</dbReference>
<proteinExistence type="predicted"/>
<sequence length="428" mass="47781">MLRLLKTAVGANRSPASPTTNTSEGIQVRVGRPNARTLTISRSALKSNAVLRRTVVQGCHILNADPIVFAVVLEYLESRRIMERIRPGTRNPLTQLITGDERLCKLAKAWHIGDMIQLPQLQNKLLDMFREVYVQHLKTHTRVPPQAEPFAYLAMYLGTFSKIERFLIDFYAGLSRFGGEFTDEELEHFPYGIAIALKHRRDRFVIQGWLGDLIANNSDYCHITCSEHVNHLPLQVALPYAQRSNSTVTSTPSLSGRTRRGISISSIASFFSSSSNRTIAAPTSTDLIRSSSSNLPPPPRRGIRQLMRLSIPGITSLNGQPDVLVSRAMMPALQSTFGEGIRPRSNRSNSMVTMLPSRAPFMPPPPMLRRARTTPPPEEDSSTDGEGEGLFPARLKSCADQVRDDEYGAVREREDRDREMDGAWDEEG</sequence>
<protein>
    <submittedName>
        <fullName evidence="2">Uncharacterized protein</fullName>
    </submittedName>
</protein>
<gene>
    <name evidence="2" type="ORF">Ptr86124_012861</name>
</gene>
<evidence type="ECO:0000313" key="3">
    <source>
        <dbReference type="Proteomes" id="UP000249757"/>
    </source>
</evidence>
<evidence type="ECO:0000256" key="1">
    <source>
        <dbReference type="SAM" id="MobiDB-lite"/>
    </source>
</evidence>
<accession>A0A922N4S7</accession>
<reference evidence="3" key="1">
    <citation type="journal article" date="2022" name="Microb. Genom.">
        <title>A global pangenome for the wheat fungal pathogen Pyrenophora tritici-repentis and prediction of effector protein structural homology.</title>
        <authorList>
            <person name="Moolhuijzen P.M."/>
            <person name="See P.T."/>
            <person name="Shi G."/>
            <person name="Powell H.R."/>
            <person name="Cockram J."/>
            <person name="Jorgensen L.N."/>
            <person name="Benslimane H."/>
            <person name="Strelkov S.E."/>
            <person name="Turner J."/>
            <person name="Liu Z."/>
            <person name="Moffat C.S."/>
        </authorList>
    </citation>
    <scope>NUCLEOTIDE SEQUENCE [LARGE SCALE GENOMIC DNA]</scope>
</reference>
<keyword evidence="3" id="KW-1185">Reference proteome</keyword>
<organism evidence="2 3">
    <name type="scientific">Pyrenophora tritici-repentis</name>
    <dbReference type="NCBI Taxonomy" id="45151"/>
    <lineage>
        <taxon>Eukaryota</taxon>
        <taxon>Fungi</taxon>
        <taxon>Dikarya</taxon>
        <taxon>Ascomycota</taxon>
        <taxon>Pezizomycotina</taxon>
        <taxon>Dothideomycetes</taxon>
        <taxon>Pleosporomycetidae</taxon>
        <taxon>Pleosporales</taxon>
        <taxon>Pleosporineae</taxon>
        <taxon>Pleosporaceae</taxon>
        <taxon>Pyrenophora</taxon>
    </lineage>
</organism>
<comment type="caution">
    <text evidence="2">The sequence shown here is derived from an EMBL/GenBank/DDBJ whole genome shotgun (WGS) entry which is preliminary data.</text>
</comment>